<dbReference type="GeneID" id="93643646"/>
<evidence type="ECO:0000313" key="1">
    <source>
        <dbReference type="EMBL" id="AJI23478.1"/>
    </source>
</evidence>
<accession>A0A0B6AS39</accession>
<sequence>MKDTQMEAGLYCNSCKEELPHHVYYINGKIVRVECQECKRTMVFKVDVLKEFYKEVYKRVSTKPNRVSKEYKKDMNRFLTGIPIRLVSKPYRLMKDFNESMHTIHCYKKRTARK</sequence>
<name>A0A0B6AS39_PRIM2</name>
<dbReference type="HOGENOM" id="CLU_168800_0_0_9"/>
<gene>
    <name evidence="1" type="ORF">BG04_126</name>
</gene>
<dbReference type="KEGG" id="bmeg:BG04_126"/>
<dbReference type="RefSeq" id="WP_034650586.1">
    <property type="nucleotide sequence ID" value="NZ_BCVB01000006.1"/>
</dbReference>
<protein>
    <recommendedName>
        <fullName evidence="3">Bh protein</fullName>
    </recommendedName>
</protein>
<evidence type="ECO:0008006" key="3">
    <source>
        <dbReference type="Google" id="ProtNLM"/>
    </source>
</evidence>
<dbReference type="AlphaFoldDB" id="A0A0B6AS39"/>
<dbReference type="EMBL" id="CP009920">
    <property type="protein sequence ID" value="AJI23478.1"/>
    <property type="molecule type" value="Genomic_DNA"/>
</dbReference>
<evidence type="ECO:0000313" key="2">
    <source>
        <dbReference type="Proteomes" id="UP000031829"/>
    </source>
</evidence>
<reference evidence="1 2" key="1">
    <citation type="journal article" date="2015" name="Genome Announc.">
        <title>Complete genome sequences for 35 biothreat assay-relevant bacillus species.</title>
        <authorList>
            <person name="Johnson S.L."/>
            <person name="Daligault H.E."/>
            <person name="Davenport K.W."/>
            <person name="Jaissle J."/>
            <person name="Frey K.G."/>
            <person name="Ladner J.T."/>
            <person name="Broomall S.M."/>
            <person name="Bishop-Lilly K.A."/>
            <person name="Bruce D.C."/>
            <person name="Gibbons H.S."/>
            <person name="Coyne S.R."/>
            <person name="Lo C.C."/>
            <person name="Meincke L."/>
            <person name="Munk A.C."/>
            <person name="Koroleva G.I."/>
            <person name="Rosenzweig C.N."/>
            <person name="Palacios G.F."/>
            <person name="Redden C.L."/>
            <person name="Minogue T.D."/>
            <person name="Chain P.S."/>
        </authorList>
    </citation>
    <scope>NUCLEOTIDE SEQUENCE [LARGE SCALE GENOMIC DNA]</scope>
    <source>
        <strain evidence="2">ATCC 14581 / DSM 32 / JCM 2506 / NBRC 15308 / NCIMB 9376 / NCTC 10342 / NRRL B-14308 / VKM B-512</strain>
    </source>
</reference>
<proteinExistence type="predicted"/>
<organism evidence="1 2">
    <name type="scientific">Priestia megaterium (strain ATCC 14581 / DSM 32 / CCUG 1817 / JCM 2506 / NBRC 15308 / NCIMB 9376 / NCTC 10342 / NRRL B-14308 / VKM B-512 / Ford 19)</name>
    <name type="common">Bacillus megaterium</name>
    <dbReference type="NCBI Taxonomy" id="1348623"/>
    <lineage>
        <taxon>Bacteria</taxon>
        <taxon>Bacillati</taxon>
        <taxon>Bacillota</taxon>
        <taxon>Bacilli</taxon>
        <taxon>Bacillales</taxon>
        <taxon>Bacillaceae</taxon>
        <taxon>Priestia</taxon>
    </lineage>
</organism>
<dbReference type="Proteomes" id="UP000031829">
    <property type="component" value="Chromosome"/>
</dbReference>